<dbReference type="SUPFAM" id="SSF56024">
    <property type="entry name" value="Phospholipase D/nuclease"/>
    <property type="match status" value="2"/>
</dbReference>
<reference evidence="3 4" key="1">
    <citation type="submission" date="2018-06" db="EMBL/GenBank/DDBJ databases">
        <authorList>
            <consortium name="Pathogen Informatics"/>
            <person name="Doyle S."/>
        </authorList>
    </citation>
    <scope>NUCLEOTIDE SEQUENCE [LARGE SCALE GENOMIC DNA]</scope>
    <source>
        <strain evidence="3 4">NCTC10308</strain>
    </source>
</reference>
<accession>A0A380U6W8</accession>
<dbReference type="EMBL" id="UFRV01000006">
    <property type="protein sequence ID" value="SUT97959.1"/>
    <property type="molecule type" value="Genomic_DNA"/>
</dbReference>
<evidence type="ECO:0000313" key="5">
    <source>
        <dbReference type="Proteomes" id="UP000595107"/>
    </source>
</evidence>
<evidence type="ECO:0000313" key="2">
    <source>
        <dbReference type="EMBL" id="QPS04062.1"/>
    </source>
</evidence>
<dbReference type="Proteomes" id="UP000595107">
    <property type="component" value="Chromosome"/>
</dbReference>
<proteinExistence type="predicted"/>
<sequence>MKYNRYEDLKLAVPFFYGKNKFTITRKSEWSVLDLLFLRRIADSSVSLEILEQYSNLKRQIVIQIVLPFVSNNWVEIIPIENTYVFTITKLGKYISEFDTIPQFSEKYYRTRDYVFDPIGNRYYGLLKNNPLRVESFLRIQELIEDGIKIKFLNLPFKSCFPDTEAVKKCVTYSGEHIEDLEFTSGNITLNETRYILLDTIFDKKCKKIEFNEDYSNIFTLELLNEVKLKFSILADQVINDLEFNKEKTITSGSESNINQFVLNSKEPLLKFYKTSAENIRTIYGGDDHKIIFLDLIRNSSKYLVIHSTFISERSLYNKKLLEWTEIGFELKNALKRGVEVTILFGKDKPDADDLDVDDSSQIKLVKSLDEIYRIEKLLDRFNEECTLENITPLQLNDHKKTGSHSKFIITHHNEWGPSLLLGSCNFFYSNFDRFEASVIIKNNQIVHDFLRISSILCSAKDFHSNDLYNYFSDLAKDVLLFNQRESNDTEFANLAIVYKNQHYSLVEKAKVNAKKLILITSDKLSNVSRKPIFDSIKNNHNAKKIVFFSEKSENFTHNDELKLRELLKQPEYKIDIQLHTPNINPRKKSHSKVLVWDDNDIVISSLNWLSSNASVSNATDPYHEIGIYIHSKDIGENFRKAFQDTIDG</sequence>
<organism evidence="3 4">
    <name type="scientific">Acinetobacter johnsonii</name>
    <dbReference type="NCBI Taxonomy" id="40214"/>
    <lineage>
        <taxon>Bacteria</taxon>
        <taxon>Pseudomonadati</taxon>
        <taxon>Pseudomonadota</taxon>
        <taxon>Gammaproteobacteria</taxon>
        <taxon>Moraxellales</taxon>
        <taxon>Moraxellaceae</taxon>
        <taxon>Acinetobacter</taxon>
    </lineage>
</organism>
<name>A0A380U6W8_ACIJO</name>
<dbReference type="Gene3D" id="3.30.870.10">
    <property type="entry name" value="Endonuclease Chain A"/>
    <property type="match status" value="2"/>
</dbReference>
<dbReference type="GO" id="GO:0003824">
    <property type="term" value="F:catalytic activity"/>
    <property type="evidence" value="ECO:0007669"/>
    <property type="project" value="InterPro"/>
</dbReference>
<dbReference type="GO" id="GO:0006793">
    <property type="term" value="P:phosphorus metabolic process"/>
    <property type="evidence" value="ECO:0007669"/>
    <property type="project" value="UniProtKB-ARBA"/>
</dbReference>
<evidence type="ECO:0000313" key="4">
    <source>
        <dbReference type="Proteomes" id="UP000254227"/>
    </source>
</evidence>
<dbReference type="Pfam" id="PF13091">
    <property type="entry name" value="PLDc_2"/>
    <property type="match status" value="1"/>
</dbReference>
<dbReference type="AlphaFoldDB" id="A0A380U6W8"/>
<dbReference type="InterPro" id="IPR001736">
    <property type="entry name" value="PLipase_D/transphosphatidylase"/>
</dbReference>
<dbReference type="InterPro" id="IPR025202">
    <property type="entry name" value="PLD-like_dom"/>
</dbReference>
<evidence type="ECO:0000259" key="1">
    <source>
        <dbReference type="PROSITE" id="PS50035"/>
    </source>
</evidence>
<protein>
    <recommendedName>
        <fullName evidence="1">PLD phosphodiesterase domain-containing protein</fullName>
    </recommendedName>
</protein>
<dbReference type="RefSeq" id="WP_004691645.1">
    <property type="nucleotide sequence ID" value="NZ_BBTB01000009.1"/>
</dbReference>
<feature type="domain" description="PLD phosphodiesterase" evidence="1">
    <location>
        <begin position="586"/>
        <end position="613"/>
    </location>
</feature>
<evidence type="ECO:0000313" key="3">
    <source>
        <dbReference type="EMBL" id="SUT97959.1"/>
    </source>
</evidence>
<dbReference type="EMBL" id="CP065666">
    <property type="protein sequence ID" value="QPS04062.1"/>
    <property type="molecule type" value="Genomic_DNA"/>
</dbReference>
<dbReference type="PROSITE" id="PS50035">
    <property type="entry name" value="PLD"/>
    <property type="match status" value="1"/>
</dbReference>
<reference evidence="2 5" key="2">
    <citation type="submission" date="2020-12" db="EMBL/GenBank/DDBJ databases">
        <title>FDA dAtabase for Regulatory Grade micrObial Sequences (FDA-ARGOS): Supporting development and validation of Infectious Disease Dx tests.</title>
        <authorList>
            <person name="Sproer C."/>
            <person name="Gronow S."/>
            <person name="Severitt S."/>
            <person name="Schroder I."/>
            <person name="Tallon L."/>
            <person name="Sadzewicz L."/>
            <person name="Zhao X."/>
            <person name="Boylan J."/>
            <person name="Ott S."/>
            <person name="Bowen H."/>
            <person name="Vavikolanu K."/>
            <person name="Mehta A."/>
            <person name="Aluvathingal J."/>
            <person name="Nadendla S."/>
            <person name="Lowell S."/>
            <person name="Myers T."/>
            <person name="Yan Y."/>
            <person name="Sichtig H."/>
        </authorList>
    </citation>
    <scope>NUCLEOTIDE SEQUENCE [LARGE SCALE GENOMIC DNA]</scope>
    <source>
        <strain evidence="2 5">FDAARGOS_910</strain>
    </source>
</reference>
<dbReference type="Proteomes" id="UP000254227">
    <property type="component" value="Unassembled WGS sequence"/>
</dbReference>
<gene>
    <name evidence="2" type="ORF">I6G67_00595</name>
    <name evidence="3" type="ORF">NCTC10308_02655</name>
</gene>